<evidence type="ECO:0000313" key="2">
    <source>
        <dbReference type="EMBL" id="KAG2378697.1"/>
    </source>
</evidence>
<gene>
    <name evidence="2" type="ORF">C9374_007845</name>
</gene>
<feature type="compositionally biased region" description="Polar residues" evidence="1">
    <location>
        <begin position="929"/>
        <end position="941"/>
    </location>
</feature>
<evidence type="ECO:0000313" key="3">
    <source>
        <dbReference type="Proteomes" id="UP000816034"/>
    </source>
</evidence>
<feature type="region of interest" description="Disordered" evidence="1">
    <location>
        <begin position="164"/>
        <end position="198"/>
    </location>
</feature>
<feature type="region of interest" description="Disordered" evidence="1">
    <location>
        <begin position="87"/>
        <end position="135"/>
    </location>
</feature>
<dbReference type="RefSeq" id="XP_044545959.1">
    <property type="nucleotide sequence ID" value="XM_044697855.1"/>
</dbReference>
<feature type="compositionally biased region" description="Polar residues" evidence="1">
    <location>
        <begin position="385"/>
        <end position="405"/>
    </location>
</feature>
<name>A0AA88GFV5_NAELO</name>
<keyword evidence="3" id="KW-1185">Reference proteome</keyword>
<feature type="region of interest" description="Disordered" evidence="1">
    <location>
        <begin position="552"/>
        <end position="587"/>
    </location>
</feature>
<dbReference type="AlphaFoldDB" id="A0AA88GFV5"/>
<sequence length="1219" mass="137504">MVFILRKINHYDNCGHIYVHELAKSQQKDSTNSTITNNKKQRRRRSSKTPQHDTSSSAAAQQHTSQTTPFHALSVVSSLHPELNSTGINDLRKLHTRSLTSNTTATTSTRGDSSTTTDFNRHDMGSISSSRASSMAISDLDSHSVLSFNYYGIENRRVTFKDAMRPSSSSSASSSNNSVASAASDSVATNHRKRGKHPVYEIDNTSFHEEELMAANPYSSDLRHLSLDTNSSKNSKGFLTNLFKTKSRSKFELEIIRQQKNRDKHFQSMIGLLAQLRAVCKVVLEISNDLLGDVNRIGNRIVSLNHRVEASKRKTLFHVTHILTTAEKDATSSFDSKQHDIKFRYNNHVIMSMAATRKNSGIETDACTVHQRAVDLLHEVKSRKVSNATTTQDNQASAEKSMTENLNIRESSFSLSVLKPSNSISRSTTEPIREWLSPTQSTTNMVGPMKPPLSFEKLLTLPEPLQHRYEKRCHKDPVFHPKADAQLIKITTSSTTFKDLQNRKSTPFCSYLHDIDVLKWIHEGHVTKCSQLVSFPDFFRLKWQEQLEQKSRHQQHLTTPRGRPTSCSISSLSSAVDDSYPHHHHHYSEGMDEEYHVDILDARSSRAKPILLEKKPMRIPRWATMESVFTKYGRDTVGAEFDDDDLASCTSNTASLTRSSTSSSNYFYPHQKQHPYYVGSSSTTSTTTSNDSTYNTSTSSNLDSCEDWNYGREARHHGHHTKDKKTNKRFSLRLFGHSKNQKNHPFHEKKSKAMVELIQNQVYGHIARSLEWQHKNHSISSSHNEDYDDDESSYSSTSIMHINDVYNSRKESRRRFLNALRNYQNSKDLLNKLNTRRYSYDSASSSSSDSSDDEDISSDTCSVVRIPIAGTPQSRQPRPSSIETTVSALSMDFSSFASHPQASHLMNTMENHHDTKSNRNFLSPPPSLPQNHNIILNNQYAGHSPYTPSSNPSQSLDSLESSASETETDTSNMGELPPIFETLHEAALKKNRTLHAENHRTLDAVPNIKRMEEVNTMTTEIMDASNPSLNVESERSIVSSKKEPHLVVGEHTRRIVENLNRHDQHSSASTEPSSSFSSTTSSSLHSSDIGNNNNNSSSSSFSPNVVVVKQILSQEPIRMEPHPSRRGVVCNADEEDLQILNSLRKQCLPSNTFSQQQDHEQTTEEDDNNHDNMSNTTGSVAYSFGQLPVSPNKFSVKRNYLREFNDQSHSFKFISRIVN</sequence>
<feature type="compositionally biased region" description="Low complexity" evidence="1">
    <location>
        <begin position="52"/>
        <end position="67"/>
    </location>
</feature>
<dbReference type="GeneID" id="68100299"/>
<proteinExistence type="predicted"/>
<evidence type="ECO:0000256" key="1">
    <source>
        <dbReference type="SAM" id="MobiDB-lite"/>
    </source>
</evidence>
<feature type="compositionally biased region" description="Low complexity" evidence="1">
    <location>
        <begin position="1066"/>
        <end position="1101"/>
    </location>
</feature>
<feature type="region of interest" description="Disordered" evidence="1">
    <location>
        <begin position="384"/>
        <end position="405"/>
    </location>
</feature>
<feature type="region of interest" description="Disordered" evidence="1">
    <location>
        <begin position="1150"/>
        <end position="1178"/>
    </location>
</feature>
<feature type="compositionally biased region" description="Low complexity" evidence="1">
    <location>
        <begin position="947"/>
        <end position="972"/>
    </location>
</feature>
<feature type="region of interest" description="Disordered" evidence="1">
    <location>
        <begin position="1061"/>
        <end position="1101"/>
    </location>
</feature>
<feature type="compositionally biased region" description="Low complexity" evidence="1">
    <location>
        <begin position="126"/>
        <end position="135"/>
    </location>
</feature>
<dbReference type="EMBL" id="PYSW02000031">
    <property type="protein sequence ID" value="KAG2378697.1"/>
    <property type="molecule type" value="Genomic_DNA"/>
</dbReference>
<feature type="compositionally biased region" description="Low complexity" evidence="1">
    <location>
        <begin position="680"/>
        <end position="701"/>
    </location>
</feature>
<accession>A0AA88GFV5</accession>
<feature type="region of interest" description="Disordered" evidence="1">
    <location>
        <begin position="677"/>
        <end position="701"/>
    </location>
</feature>
<organism evidence="2 3">
    <name type="scientific">Naegleria lovaniensis</name>
    <name type="common">Amoeba</name>
    <dbReference type="NCBI Taxonomy" id="51637"/>
    <lineage>
        <taxon>Eukaryota</taxon>
        <taxon>Discoba</taxon>
        <taxon>Heterolobosea</taxon>
        <taxon>Tetramitia</taxon>
        <taxon>Eutetramitia</taxon>
        <taxon>Vahlkampfiidae</taxon>
        <taxon>Naegleria</taxon>
    </lineage>
</organism>
<feature type="compositionally biased region" description="Low complexity" evidence="1">
    <location>
        <begin position="97"/>
        <end position="117"/>
    </location>
</feature>
<protein>
    <submittedName>
        <fullName evidence="2">Uncharacterized protein</fullName>
    </submittedName>
</protein>
<feature type="region of interest" description="Disordered" evidence="1">
    <location>
        <begin position="912"/>
        <end position="975"/>
    </location>
</feature>
<feature type="compositionally biased region" description="Low complexity" evidence="1">
    <location>
        <begin position="167"/>
        <end position="188"/>
    </location>
</feature>
<feature type="compositionally biased region" description="Low complexity" evidence="1">
    <location>
        <begin position="566"/>
        <end position="578"/>
    </location>
</feature>
<reference evidence="2 3" key="1">
    <citation type="journal article" date="2018" name="BMC Genomics">
        <title>The genome of Naegleria lovaniensis, the basis for a comparative approach to unravel pathogenicity factors of the human pathogenic amoeba N. fowleri.</title>
        <authorList>
            <person name="Liechti N."/>
            <person name="Schurch N."/>
            <person name="Bruggmann R."/>
            <person name="Wittwer M."/>
        </authorList>
    </citation>
    <scope>NUCLEOTIDE SEQUENCE [LARGE SCALE GENOMIC DNA]</scope>
    <source>
        <strain evidence="2 3">ATCC 30569</strain>
    </source>
</reference>
<feature type="compositionally biased region" description="Polar residues" evidence="1">
    <location>
        <begin position="28"/>
        <end position="38"/>
    </location>
</feature>
<feature type="region of interest" description="Disordered" evidence="1">
    <location>
        <begin position="24"/>
        <end position="67"/>
    </location>
</feature>
<comment type="caution">
    <text evidence="2">The sequence shown here is derived from an EMBL/GenBank/DDBJ whole genome shotgun (WGS) entry which is preliminary data.</text>
</comment>
<dbReference type="Proteomes" id="UP000816034">
    <property type="component" value="Unassembled WGS sequence"/>
</dbReference>